<dbReference type="EMBL" id="JAJAGQ010000017">
    <property type="protein sequence ID" value="KAJ8538284.1"/>
    <property type="molecule type" value="Genomic_DNA"/>
</dbReference>
<protein>
    <submittedName>
        <fullName evidence="1">Uncharacterized protein</fullName>
    </submittedName>
</protein>
<organism evidence="1 2">
    <name type="scientific">Anisodus acutangulus</name>
    <dbReference type="NCBI Taxonomy" id="402998"/>
    <lineage>
        <taxon>Eukaryota</taxon>
        <taxon>Viridiplantae</taxon>
        <taxon>Streptophyta</taxon>
        <taxon>Embryophyta</taxon>
        <taxon>Tracheophyta</taxon>
        <taxon>Spermatophyta</taxon>
        <taxon>Magnoliopsida</taxon>
        <taxon>eudicotyledons</taxon>
        <taxon>Gunneridae</taxon>
        <taxon>Pentapetalae</taxon>
        <taxon>asterids</taxon>
        <taxon>lamiids</taxon>
        <taxon>Solanales</taxon>
        <taxon>Solanaceae</taxon>
        <taxon>Solanoideae</taxon>
        <taxon>Hyoscyameae</taxon>
        <taxon>Anisodus</taxon>
    </lineage>
</organism>
<comment type="caution">
    <text evidence="1">The sequence shown here is derived from an EMBL/GenBank/DDBJ whole genome shotgun (WGS) entry which is preliminary data.</text>
</comment>
<evidence type="ECO:0000313" key="2">
    <source>
        <dbReference type="Proteomes" id="UP001152561"/>
    </source>
</evidence>
<name>A0A9Q1R1K9_9SOLA</name>
<keyword evidence="2" id="KW-1185">Reference proteome</keyword>
<dbReference type="AlphaFoldDB" id="A0A9Q1R1K9"/>
<accession>A0A9Q1R1K9</accession>
<evidence type="ECO:0000313" key="1">
    <source>
        <dbReference type="EMBL" id="KAJ8538284.1"/>
    </source>
</evidence>
<dbReference type="Proteomes" id="UP001152561">
    <property type="component" value="Unassembled WGS sequence"/>
</dbReference>
<reference evidence="2" key="1">
    <citation type="journal article" date="2023" name="Proc. Natl. Acad. Sci. U.S.A.">
        <title>Genomic and structural basis for evolution of tropane alkaloid biosynthesis.</title>
        <authorList>
            <person name="Wanga Y.-J."/>
            <person name="Taina T."/>
            <person name="Yua J.-Y."/>
            <person name="Lia J."/>
            <person name="Xua B."/>
            <person name="Chenc J."/>
            <person name="D'Auriad J.C."/>
            <person name="Huanga J.-P."/>
            <person name="Huanga S.-X."/>
        </authorList>
    </citation>
    <scope>NUCLEOTIDE SEQUENCE [LARGE SCALE GENOMIC DNA]</scope>
    <source>
        <strain evidence="2">cv. KIB-2019</strain>
    </source>
</reference>
<proteinExistence type="predicted"/>
<dbReference type="OrthoDB" id="1750780at2759"/>
<gene>
    <name evidence="1" type="ORF">K7X08_014824</name>
</gene>
<sequence>MIITRLLEASDLNLTRFSSTPVTQRYNSRAFGSMSYVQEEDCWIKKEVEASTTQPEADPPVEPVSLSDDMLGRVTAVDHKLDGLRELLLSQPDLLVKVKSITQKIGIDVAKFRMLLEKTSKDVLKTLKHVFSALDSVEIKFDALQTTIHETFEYFKNIVVATLLRTF</sequence>